<feature type="domain" description="Serine-threonine/tyrosine-protein kinase catalytic" evidence="2">
    <location>
        <begin position="25"/>
        <end position="96"/>
    </location>
</feature>
<feature type="region of interest" description="Disordered" evidence="1">
    <location>
        <begin position="138"/>
        <end position="175"/>
    </location>
</feature>
<evidence type="ECO:0000259" key="2">
    <source>
        <dbReference type="Pfam" id="PF07714"/>
    </source>
</evidence>
<dbReference type="EMBL" id="OE000029">
    <property type="protein sequence ID" value="CAD7452060.1"/>
    <property type="molecule type" value="Genomic_DNA"/>
</dbReference>
<sequence>MPKSRKEGVHLCEAEGVPEYGASSFHKKQFVVVKSLWRGCSEATRQEFLRETSWLASLRDTNLARIVGVCSQEEPLCAVQEHSELGDLPQFLQLQGMEAEEGGSSLRYEIQANFLRNSLSPVVTAARDGGRGGGIFAQGVYNPRSKQPCRPWEPTNRLMPPSDDDDAGQPAMRRT</sequence>
<reference evidence="3" key="1">
    <citation type="submission" date="2020-11" db="EMBL/GenBank/DDBJ databases">
        <authorList>
            <person name="Tran Van P."/>
        </authorList>
    </citation>
    <scope>NUCLEOTIDE SEQUENCE</scope>
</reference>
<dbReference type="Pfam" id="PF07714">
    <property type="entry name" value="PK_Tyr_Ser-Thr"/>
    <property type="match status" value="1"/>
</dbReference>
<accession>A0A7R9I8Y6</accession>
<protein>
    <recommendedName>
        <fullName evidence="2">Serine-threonine/tyrosine-protein kinase catalytic domain-containing protein</fullName>
    </recommendedName>
</protein>
<dbReference type="Gene3D" id="3.30.200.20">
    <property type="entry name" value="Phosphorylase Kinase, domain 1"/>
    <property type="match status" value="1"/>
</dbReference>
<gene>
    <name evidence="3" type="ORF">TTEB3V08_LOCUS250</name>
</gene>
<organism evidence="3">
    <name type="scientific">Timema tahoe</name>
    <dbReference type="NCBI Taxonomy" id="61484"/>
    <lineage>
        <taxon>Eukaryota</taxon>
        <taxon>Metazoa</taxon>
        <taxon>Ecdysozoa</taxon>
        <taxon>Arthropoda</taxon>
        <taxon>Hexapoda</taxon>
        <taxon>Insecta</taxon>
        <taxon>Pterygota</taxon>
        <taxon>Neoptera</taxon>
        <taxon>Polyneoptera</taxon>
        <taxon>Phasmatodea</taxon>
        <taxon>Timematodea</taxon>
        <taxon>Timematoidea</taxon>
        <taxon>Timematidae</taxon>
        <taxon>Timema</taxon>
    </lineage>
</organism>
<dbReference type="InterPro" id="IPR011009">
    <property type="entry name" value="Kinase-like_dom_sf"/>
</dbReference>
<dbReference type="SUPFAM" id="SSF56112">
    <property type="entry name" value="Protein kinase-like (PK-like)"/>
    <property type="match status" value="1"/>
</dbReference>
<proteinExistence type="predicted"/>
<evidence type="ECO:0000313" key="3">
    <source>
        <dbReference type="EMBL" id="CAD7452060.1"/>
    </source>
</evidence>
<dbReference type="GO" id="GO:0004672">
    <property type="term" value="F:protein kinase activity"/>
    <property type="evidence" value="ECO:0007669"/>
    <property type="project" value="InterPro"/>
</dbReference>
<evidence type="ECO:0000256" key="1">
    <source>
        <dbReference type="SAM" id="MobiDB-lite"/>
    </source>
</evidence>
<dbReference type="AlphaFoldDB" id="A0A7R9I8Y6"/>
<dbReference type="InterPro" id="IPR001245">
    <property type="entry name" value="Ser-Thr/Tyr_kinase_cat_dom"/>
</dbReference>
<name>A0A7R9I8Y6_9NEOP</name>